<keyword evidence="2" id="KW-1185">Reference proteome</keyword>
<accession>A0A0S3SI19</accession>
<proteinExistence type="predicted"/>
<dbReference type="Proteomes" id="UP000291084">
    <property type="component" value="Chromosome 7"/>
</dbReference>
<protein>
    <submittedName>
        <fullName evidence="1">Uncharacterized protein</fullName>
    </submittedName>
</protein>
<evidence type="ECO:0000313" key="2">
    <source>
        <dbReference type="Proteomes" id="UP000291084"/>
    </source>
</evidence>
<dbReference type="AlphaFoldDB" id="A0A0S3SI19"/>
<dbReference type="EMBL" id="AP015040">
    <property type="protein sequence ID" value="BAT92485.1"/>
    <property type="molecule type" value="Genomic_DNA"/>
</dbReference>
<name>A0A0S3SI19_PHAAN</name>
<sequence length="70" mass="7846">MINVIKPYFAKSQSPRNHNIERFISDGQRMRTGIGGGWSGRRSELIMAMVALRKQQNPRSFLSPSVGVGK</sequence>
<organism evidence="1 2">
    <name type="scientific">Vigna angularis var. angularis</name>
    <dbReference type="NCBI Taxonomy" id="157739"/>
    <lineage>
        <taxon>Eukaryota</taxon>
        <taxon>Viridiplantae</taxon>
        <taxon>Streptophyta</taxon>
        <taxon>Embryophyta</taxon>
        <taxon>Tracheophyta</taxon>
        <taxon>Spermatophyta</taxon>
        <taxon>Magnoliopsida</taxon>
        <taxon>eudicotyledons</taxon>
        <taxon>Gunneridae</taxon>
        <taxon>Pentapetalae</taxon>
        <taxon>rosids</taxon>
        <taxon>fabids</taxon>
        <taxon>Fabales</taxon>
        <taxon>Fabaceae</taxon>
        <taxon>Papilionoideae</taxon>
        <taxon>50 kb inversion clade</taxon>
        <taxon>NPAAA clade</taxon>
        <taxon>indigoferoid/millettioid clade</taxon>
        <taxon>Phaseoleae</taxon>
        <taxon>Vigna</taxon>
    </lineage>
</organism>
<gene>
    <name evidence="1" type="primary">Vigan.07G121600</name>
    <name evidence="1" type="ORF">VIGAN_07121600</name>
</gene>
<reference evidence="1 2" key="1">
    <citation type="journal article" date="2015" name="Sci. Rep.">
        <title>The power of single molecule real-time sequencing technology in the de novo assembly of a eukaryotic genome.</title>
        <authorList>
            <person name="Sakai H."/>
            <person name="Naito K."/>
            <person name="Ogiso-Tanaka E."/>
            <person name="Takahashi Y."/>
            <person name="Iseki K."/>
            <person name="Muto C."/>
            <person name="Satou K."/>
            <person name="Teruya K."/>
            <person name="Shiroma A."/>
            <person name="Shimoji M."/>
            <person name="Hirano T."/>
            <person name="Itoh T."/>
            <person name="Kaga A."/>
            <person name="Tomooka N."/>
        </authorList>
    </citation>
    <scope>NUCLEOTIDE SEQUENCE [LARGE SCALE GENOMIC DNA]</scope>
    <source>
        <strain evidence="2">cv. Shumari</strain>
    </source>
</reference>
<evidence type="ECO:0000313" key="1">
    <source>
        <dbReference type="EMBL" id="BAT92485.1"/>
    </source>
</evidence>